<dbReference type="SMART" id="SM00458">
    <property type="entry name" value="RICIN"/>
    <property type="match status" value="1"/>
</dbReference>
<keyword evidence="4" id="KW-1185">Reference proteome</keyword>
<dbReference type="InterPro" id="IPR000772">
    <property type="entry name" value="Ricin_B_lectin"/>
</dbReference>
<feature type="chain" id="PRO_5045953793" evidence="1">
    <location>
        <begin position="40"/>
        <end position="180"/>
    </location>
</feature>
<dbReference type="EMBL" id="JAAFYZ010000159">
    <property type="protein sequence ID" value="MBS2551872.1"/>
    <property type="molecule type" value="Genomic_DNA"/>
</dbReference>
<comment type="caution">
    <text evidence="3">The sequence shown here is derived from an EMBL/GenBank/DDBJ whole genome shotgun (WGS) entry which is preliminary data.</text>
</comment>
<evidence type="ECO:0000259" key="2">
    <source>
        <dbReference type="SMART" id="SM00458"/>
    </source>
</evidence>
<keyword evidence="1" id="KW-0732">Signal</keyword>
<organism evidence="3 4">
    <name type="scientific">Catenulispora pinistramenti</name>
    <dbReference type="NCBI Taxonomy" id="2705254"/>
    <lineage>
        <taxon>Bacteria</taxon>
        <taxon>Bacillati</taxon>
        <taxon>Actinomycetota</taxon>
        <taxon>Actinomycetes</taxon>
        <taxon>Catenulisporales</taxon>
        <taxon>Catenulisporaceae</taxon>
        <taxon>Catenulispora</taxon>
    </lineage>
</organism>
<dbReference type="SUPFAM" id="SSF50370">
    <property type="entry name" value="Ricin B-like lectins"/>
    <property type="match status" value="1"/>
</dbReference>
<dbReference type="Proteomes" id="UP000730482">
    <property type="component" value="Unassembled WGS sequence"/>
</dbReference>
<evidence type="ECO:0000313" key="3">
    <source>
        <dbReference type="EMBL" id="MBS2551872.1"/>
    </source>
</evidence>
<name>A0ABS5L0K2_9ACTN</name>
<dbReference type="RefSeq" id="WP_212016914.1">
    <property type="nucleotide sequence ID" value="NZ_JAAFYZ010000159.1"/>
</dbReference>
<feature type="domain" description="Ricin B lectin" evidence="2">
    <location>
        <begin position="47"/>
        <end position="175"/>
    </location>
</feature>
<gene>
    <name evidence="3" type="ORF">KGQ19_33915</name>
</gene>
<reference evidence="3 4" key="1">
    <citation type="submission" date="2020-02" db="EMBL/GenBank/DDBJ databases">
        <title>Acidophilic actinobacteria isolated from forest soil.</title>
        <authorList>
            <person name="Golinska P."/>
        </authorList>
    </citation>
    <scope>NUCLEOTIDE SEQUENCE [LARGE SCALE GENOMIC DNA]</scope>
    <source>
        <strain evidence="3 4">NL8</strain>
    </source>
</reference>
<dbReference type="InterPro" id="IPR035992">
    <property type="entry name" value="Ricin_B-like_lectins"/>
</dbReference>
<accession>A0ABS5L0K2</accession>
<sequence length="180" mass="18344">MISTRIRFASHTPSRRARFAAAAALSVGALVASTGAGYAATDVAPITGLVYGIHGLCLDDTASGTANGTPVQIYDCNNGGNQQWTLTNPQFGANTTVTVFGKCLDAQAGATADGTPVVLSTCTGAADQQWTLEYAGTWVNVKSGTCLDDTAFGGSGTALQIWGCNNGQNQLWHAAGLPTG</sequence>
<dbReference type="PROSITE" id="PS50231">
    <property type="entry name" value="RICIN_B_LECTIN"/>
    <property type="match status" value="1"/>
</dbReference>
<proteinExistence type="predicted"/>
<evidence type="ECO:0000313" key="4">
    <source>
        <dbReference type="Proteomes" id="UP000730482"/>
    </source>
</evidence>
<feature type="signal peptide" evidence="1">
    <location>
        <begin position="1"/>
        <end position="39"/>
    </location>
</feature>
<evidence type="ECO:0000256" key="1">
    <source>
        <dbReference type="SAM" id="SignalP"/>
    </source>
</evidence>
<dbReference type="Gene3D" id="2.80.10.50">
    <property type="match status" value="2"/>
</dbReference>
<dbReference type="Pfam" id="PF00652">
    <property type="entry name" value="Ricin_B_lectin"/>
    <property type="match status" value="1"/>
</dbReference>
<protein>
    <submittedName>
        <fullName evidence="3">RICIN domain-containing protein</fullName>
    </submittedName>
</protein>